<evidence type="ECO:0000259" key="2">
    <source>
        <dbReference type="PROSITE" id="PS50006"/>
    </source>
</evidence>
<dbReference type="PROSITE" id="PS50006">
    <property type="entry name" value="FHA_DOMAIN"/>
    <property type="match status" value="1"/>
</dbReference>
<dbReference type="RefSeq" id="WP_190467338.1">
    <property type="nucleotide sequence ID" value="NZ_JACJPW010000052.1"/>
</dbReference>
<evidence type="ECO:0000256" key="1">
    <source>
        <dbReference type="SAM" id="MobiDB-lite"/>
    </source>
</evidence>
<gene>
    <name evidence="3" type="ORF">H6G03_19920</name>
</gene>
<dbReference type="InterPro" id="IPR008984">
    <property type="entry name" value="SMAD_FHA_dom_sf"/>
</dbReference>
<dbReference type="SUPFAM" id="SSF49879">
    <property type="entry name" value="SMAD/FHA domain"/>
    <property type="match status" value="1"/>
</dbReference>
<feature type="region of interest" description="Disordered" evidence="1">
    <location>
        <begin position="99"/>
        <end position="148"/>
    </location>
</feature>
<dbReference type="InterPro" id="IPR000253">
    <property type="entry name" value="FHA_dom"/>
</dbReference>
<dbReference type="SMART" id="SM00240">
    <property type="entry name" value="FHA"/>
    <property type="match status" value="1"/>
</dbReference>
<keyword evidence="4" id="KW-1185">Reference proteome</keyword>
<comment type="caution">
    <text evidence="3">The sequence shown here is derived from an EMBL/GenBank/DDBJ whole genome shotgun (WGS) entry which is preliminary data.</text>
</comment>
<feature type="compositionally biased region" description="Basic and acidic residues" evidence="1">
    <location>
        <begin position="123"/>
        <end position="148"/>
    </location>
</feature>
<name>A0A926VGA3_9CYAN</name>
<dbReference type="AlphaFoldDB" id="A0A926VGA3"/>
<feature type="domain" description="FHA" evidence="2">
    <location>
        <begin position="26"/>
        <end position="74"/>
    </location>
</feature>
<reference evidence="3" key="2">
    <citation type="submission" date="2020-08" db="EMBL/GenBank/DDBJ databases">
        <authorList>
            <person name="Chen M."/>
            <person name="Teng W."/>
            <person name="Zhao L."/>
            <person name="Hu C."/>
            <person name="Zhou Y."/>
            <person name="Han B."/>
            <person name="Song L."/>
            <person name="Shu W."/>
        </authorList>
    </citation>
    <scope>NUCLEOTIDE SEQUENCE</scope>
    <source>
        <strain evidence="3">FACHB-1375</strain>
    </source>
</reference>
<protein>
    <submittedName>
        <fullName evidence="3">FHA domain-containing protein</fullName>
    </submittedName>
</protein>
<dbReference type="Pfam" id="PF00498">
    <property type="entry name" value="FHA"/>
    <property type="match status" value="1"/>
</dbReference>
<reference evidence="3" key="1">
    <citation type="journal article" date="2015" name="ISME J.">
        <title>Draft Genome Sequence of Streptomyces incarnatus NRRL8089, which Produces the Nucleoside Antibiotic Sinefungin.</title>
        <authorList>
            <person name="Oshima K."/>
            <person name="Hattori M."/>
            <person name="Shimizu H."/>
            <person name="Fukuda K."/>
            <person name="Nemoto M."/>
            <person name="Inagaki K."/>
            <person name="Tamura T."/>
        </authorList>
    </citation>
    <scope>NUCLEOTIDE SEQUENCE</scope>
    <source>
        <strain evidence="3">FACHB-1375</strain>
    </source>
</reference>
<dbReference type="EMBL" id="JACJPW010000052">
    <property type="protein sequence ID" value="MBD2183301.1"/>
    <property type="molecule type" value="Genomic_DNA"/>
</dbReference>
<dbReference type="Gene3D" id="2.60.200.20">
    <property type="match status" value="1"/>
</dbReference>
<evidence type="ECO:0000313" key="4">
    <source>
        <dbReference type="Proteomes" id="UP000641646"/>
    </source>
</evidence>
<accession>A0A926VGA3</accession>
<organism evidence="3 4">
    <name type="scientific">Aerosakkonema funiforme FACHB-1375</name>
    <dbReference type="NCBI Taxonomy" id="2949571"/>
    <lineage>
        <taxon>Bacteria</taxon>
        <taxon>Bacillati</taxon>
        <taxon>Cyanobacteriota</taxon>
        <taxon>Cyanophyceae</taxon>
        <taxon>Oscillatoriophycideae</taxon>
        <taxon>Aerosakkonematales</taxon>
        <taxon>Aerosakkonemataceae</taxon>
        <taxon>Aerosakkonema</taxon>
    </lineage>
</organism>
<dbReference type="Proteomes" id="UP000641646">
    <property type="component" value="Unassembled WGS sequence"/>
</dbReference>
<evidence type="ECO:0000313" key="3">
    <source>
        <dbReference type="EMBL" id="MBD2183301.1"/>
    </source>
</evidence>
<sequence length="148" mass="16565">MITLNLLHPLQSIPIQSWTFDEESVIRIGRATDNDVILYSAVVSRHHVELRRHGCNWEVVNLGANGTYLEGKRINEAAIRDGALIRLARSGPQIQVLLGTSNTKEGQKEGQKKIPAKQSPNEPKPDKSRDTLIHPRSEEREDATQLDA</sequence>
<proteinExistence type="predicted"/>